<feature type="chain" id="PRO_5015458072" evidence="1">
    <location>
        <begin position="22"/>
        <end position="395"/>
    </location>
</feature>
<dbReference type="OrthoDB" id="1409865at2"/>
<dbReference type="Pfam" id="PF16215">
    <property type="entry name" value="DUF4876"/>
    <property type="match status" value="1"/>
</dbReference>
<dbReference type="InterPro" id="IPR032627">
    <property type="entry name" value="DUF4876"/>
</dbReference>
<evidence type="ECO:0000313" key="2">
    <source>
        <dbReference type="EMBL" id="PVX58656.1"/>
    </source>
</evidence>
<accession>A0A2U0ULZ4</accession>
<feature type="signal peptide" evidence="1">
    <location>
        <begin position="1"/>
        <end position="21"/>
    </location>
</feature>
<organism evidence="2 3">
    <name type="scientific">Hallella colorans</name>
    <dbReference type="NCBI Taxonomy" id="1703337"/>
    <lineage>
        <taxon>Bacteria</taxon>
        <taxon>Pseudomonadati</taxon>
        <taxon>Bacteroidota</taxon>
        <taxon>Bacteroidia</taxon>
        <taxon>Bacteroidales</taxon>
        <taxon>Prevotellaceae</taxon>
        <taxon>Hallella</taxon>
    </lineage>
</organism>
<protein>
    <submittedName>
        <fullName evidence="2">Uncharacterized protein DUF4876</fullName>
    </submittedName>
</protein>
<keyword evidence="3" id="KW-1185">Reference proteome</keyword>
<reference evidence="2 3" key="1">
    <citation type="submission" date="2018-05" db="EMBL/GenBank/DDBJ databases">
        <title>Genomic Encyclopedia of Type Strains, Phase IV (KMG-IV): sequencing the most valuable type-strain genomes for metagenomic binning, comparative biology and taxonomic classification.</title>
        <authorList>
            <person name="Goeker M."/>
        </authorList>
    </citation>
    <scope>NUCLEOTIDE SEQUENCE [LARGE SCALE GENOMIC DNA]</scope>
    <source>
        <strain evidence="2 3">DSM 100333</strain>
    </source>
</reference>
<comment type="caution">
    <text evidence="2">The sequence shown here is derived from an EMBL/GenBank/DDBJ whole genome shotgun (WGS) entry which is preliminary data.</text>
</comment>
<keyword evidence="1" id="KW-0732">Signal</keyword>
<gene>
    <name evidence="2" type="ORF">C7379_102175</name>
</gene>
<dbReference type="AlphaFoldDB" id="A0A2U0ULZ4"/>
<evidence type="ECO:0000313" key="3">
    <source>
        <dbReference type="Proteomes" id="UP000245870"/>
    </source>
</evidence>
<name>A0A2U0ULZ4_9BACT</name>
<sequence length="395" mass="43565">MKSYLWMFVAALSFITLFSCSEDEQDQLCALSIQIEGVNEASMYTKFQVKMTEQKSGAMTTATVNDKGIATATVPQGTYKIIAEDAENGVCTMYGAIDNYTLSQKNAELKLVVKPIFETLDKTFVLDELFFNCSSNDGAYDRNYYEEYLTIKNISDQPLYADGLSIAIAADPNDSEAGEMTEYLKKDKIVISQLYTIPGKGREHIVQPGQSIVIAHSAVDHSEGGKKAKARNLTGANFEIFVPHQYATTVDNPEVDNMIVNFSTFQAFQWGYGGGISIMLVKTKEDPTQYCNANKVAMNNPNAYMTKKQDYVILPTNTIIDGVEIGAKGSLVHKALPNNIDRGAVLIDDTPGMMGGFKGLFVQRKTAKKGYLQDTNNSTDDFVVIANGQKNYIKK</sequence>
<dbReference type="Proteomes" id="UP000245870">
    <property type="component" value="Unassembled WGS sequence"/>
</dbReference>
<dbReference type="EMBL" id="QENY01000002">
    <property type="protein sequence ID" value="PVX58656.1"/>
    <property type="molecule type" value="Genomic_DNA"/>
</dbReference>
<dbReference type="PROSITE" id="PS51257">
    <property type="entry name" value="PROKAR_LIPOPROTEIN"/>
    <property type="match status" value="1"/>
</dbReference>
<evidence type="ECO:0000256" key="1">
    <source>
        <dbReference type="SAM" id="SignalP"/>
    </source>
</evidence>
<proteinExistence type="predicted"/>